<keyword evidence="5 9" id="KW-1133">Transmembrane helix</keyword>
<dbReference type="PROSITE" id="PS51914">
    <property type="entry name" value="MRH"/>
    <property type="match status" value="1"/>
</dbReference>
<feature type="chain" id="PRO_5007285561" evidence="10">
    <location>
        <begin position="27"/>
        <end position="300"/>
    </location>
</feature>
<dbReference type="GO" id="GO:0019904">
    <property type="term" value="F:protein domain specific binding"/>
    <property type="evidence" value="ECO:0007669"/>
    <property type="project" value="InterPro"/>
</dbReference>
<feature type="domain" description="MRH" evidence="11">
    <location>
        <begin position="45"/>
        <end position="180"/>
    </location>
</feature>
<keyword evidence="7" id="KW-1015">Disulfide bond</keyword>
<evidence type="ECO:0000256" key="7">
    <source>
        <dbReference type="ARBA" id="ARBA00023157"/>
    </source>
</evidence>
<name>A0A131YNZ4_RHIAP</name>
<dbReference type="GO" id="GO:0006622">
    <property type="term" value="P:protein targeting to lysosome"/>
    <property type="evidence" value="ECO:0007669"/>
    <property type="project" value="InterPro"/>
</dbReference>
<comment type="subcellular location">
    <subcellularLocation>
        <location evidence="1">Endomembrane system</location>
    </subcellularLocation>
</comment>
<evidence type="ECO:0000256" key="9">
    <source>
        <dbReference type="SAM" id="Phobius"/>
    </source>
</evidence>
<feature type="signal peptide" evidence="10">
    <location>
        <begin position="1"/>
        <end position="26"/>
    </location>
</feature>
<evidence type="ECO:0000256" key="2">
    <source>
        <dbReference type="ARBA" id="ARBA00022448"/>
    </source>
</evidence>
<keyword evidence="12" id="KW-0675">Receptor</keyword>
<feature type="transmembrane region" description="Helical" evidence="9">
    <location>
        <begin position="190"/>
        <end position="214"/>
    </location>
</feature>
<dbReference type="SUPFAM" id="SSF50911">
    <property type="entry name" value="Mannose 6-phosphate receptor domain"/>
    <property type="match status" value="1"/>
</dbReference>
<evidence type="ECO:0000256" key="1">
    <source>
        <dbReference type="ARBA" id="ARBA00004308"/>
    </source>
</evidence>
<dbReference type="Gene3D" id="2.70.130.10">
    <property type="entry name" value="Mannose-6-phosphate receptor binding domain"/>
    <property type="match status" value="1"/>
</dbReference>
<dbReference type="GO" id="GO:0005768">
    <property type="term" value="C:endosome"/>
    <property type="evidence" value="ECO:0007669"/>
    <property type="project" value="InterPro"/>
</dbReference>
<evidence type="ECO:0000256" key="6">
    <source>
        <dbReference type="ARBA" id="ARBA00023136"/>
    </source>
</evidence>
<dbReference type="InterPro" id="IPR044865">
    <property type="entry name" value="MRH_dom"/>
</dbReference>
<proteinExistence type="predicted"/>
<keyword evidence="2" id="KW-0813">Transport</keyword>
<dbReference type="PANTHER" id="PTHR15071">
    <property type="entry name" value="MANNOSE-6-PHOSPHATE RECEPTOR FAMILY MEMBER"/>
    <property type="match status" value="1"/>
</dbReference>
<dbReference type="AlphaFoldDB" id="A0A131YNZ4"/>
<reference evidence="12" key="1">
    <citation type="journal article" date="2016" name="Ticks Tick Borne Dis.">
        <title>De novo assembly and annotation of the salivary gland transcriptome of Rhipicephalus appendiculatus male and female ticks during blood feeding.</title>
        <authorList>
            <person name="de Castro M.H."/>
            <person name="de Klerk D."/>
            <person name="Pienaar R."/>
            <person name="Latif A.A."/>
            <person name="Rees D.J."/>
            <person name="Mans B.J."/>
        </authorList>
    </citation>
    <scope>NUCLEOTIDE SEQUENCE</scope>
    <source>
        <tissue evidence="12">Salivary glands</tissue>
    </source>
</reference>
<dbReference type="Pfam" id="PF02157">
    <property type="entry name" value="Man-6-P_recep"/>
    <property type="match status" value="1"/>
</dbReference>
<organism evidence="12">
    <name type="scientific">Rhipicephalus appendiculatus</name>
    <name type="common">Brown ear tick</name>
    <dbReference type="NCBI Taxonomy" id="34631"/>
    <lineage>
        <taxon>Eukaryota</taxon>
        <taxon>Metazoa</taxon>
        <taxon>Ecdysozoa</taxon>
        <taxon>Arthropoda</taxon>
        <taxon>Chelicerata</taxon>
        <taxon>Arachnida</taxon>
        <taxon>Acari</taxon>
        <taxon>Parasitiformes</taxon>
        <taxon>Ixodida</taxon>
        <taxon>Ixodoidea</taxon>
        <taxon>Ixodidae</taxon>
        <taxon>Rhipicephalinae</taxon>
        <taxon>Rhipicephalus</taxon>
        <taxon>Rhipicephalus</taxon>
    </lineage>
</organism>
<keyword evidence="6 9" id="KW-0472">Membrane</keyword>
<evidence type="ECO:0000313" key="12">
    <source>
        <dbReference type="EMBL" id="JAP80252.1"/>
    </source>
</evidence>
<dbReference type="InterPro" id="IPR000296">
    <property type="entry name" value="Man-6-P_rcpt_cation_dep"/>
</dbReference>
<evidence type="ECO:0000259" key="11">
    <source>
        <dbReference type="PROSITE" id="PS51914"/>
    </source>
</evidence>
<evidence type="ECO:0000256" key="4">
    <source>
        <dbReference type="ARBA" id="ARBA00022729"/>
    </source>
</evidence>
<evidence type="ECO:0000256" key="3">
    <source>
        <dbReference type="ARBA" id="ARBA00022692"/>
    </source>
</evidence>
<evidence type="ECO:0000256" key="10">
    <source>
        <dbReference type="SAM" id="SignalP"/>
    </source>
</evidence>
<accession>A0A131YNZ4</accession>
<dbReference type="PANTHER" id="PTHR15071:SF29">
    <property type="entry name" value="CATION-DEPENDENT MANNOSE-6-PHOSPHATE RECEPTOR"/>
    <property type="match status" value="1"/>
</dbReference>
<evidence type="ECO:0000256" key="8">
    <source>
        <dbReference type="ARBA" id="ARBA00023180"/>
    </source>
</evidence>
<evidence type="ECO:0000256" key="5">
    <source>
        <dbReference type="ARBA" id="ARBA00022989"/>
    </source>
</evidence>
<dbReference type="InterPro" id="IPR009011">
    <property type="entry name" value="Man6P_isomerase_rcpt-bd_dom_sf"/>
</dbReference>
<keyword evidence="4 10" id="KW-0732">Signal</keyword>
<protein>
    <submittedName>
        <fullName evidence="12">Cation-dependent mannose-6-phosphate receptor</fullName>
    </submittedName>
</protein>
<dbReference type="InterPro" id="IPR028927">
    <property type="entry name" value="Man-6-P_rcpt"/>
</dbReference>
<dbReference type="GO" id="GO:0005802">
    <property type="term" value="C:trans-Golgi network"/>
    <property type="evidence" value="ECO:0007669"/>
    <property type="project" value="TreeGrafter"/>
</dbReference>
<dbReference type="EMBL" id="GEDV01008305">
    <property type="protein sequence ID" value="JAP80252.1"/>
    <property type="molecule type" value="Transcribed_RNA"/>
</dbReference>
<keyword evidence="8" id="KW-0325">Glycoprotein</keyword>
<dbReference type="PRINTS" id="PR00715">
    <property type="entry name" value="MAN6PRECEPTR"/>
</dbReference>
<sequence length="300" mass="32882">MFSRSVNNDYLRFLLVVCAFLPCIVAEAPGCTLVNKDSKSEKALLEGLHDLKGETFTVEDRVDGKLKNVYEIGVCASVNKSAPQVGAIQHVIGDKANQTVVLGQLNSTTLIGAPGWTLVTYRNGDRYNGSCNNSSREVQFAVICSPNEHHGTLQIASSGRAGETACSFLFVISSSVVCSKEKHEQHHRGLSGGAVFCILFFTVAGSYLLLGFLYKRIVVGAKGLEQIPNYSFWKDCGNLQADGCNYICRCQCDSADEHRSYRDIDDRPLRPDEDRDDQLLTMQPPARKTSFGEIVAFPVA</sequence>
<keyword evidence="3 9" id="KW-0812">Transmembrane</keyword>